<dbReference type="OrthoDB" id="6105906at2"/>
<evidence type="ECO:0000259" key="1">
    <source>
        <dbReference type="Pfam" id="PF03992"/>
    </source>
</evidence>
<dbReference type="Gene3D" id="3.30.70.100">
    <property type="match status" value="1"/>
</dbReference>
<proteinExistence type="predicted"/>
<feature type="domain" description="ABM" evidence="1">
    <location>
        <begin position="1"/>
        <end position="65"/>
    </location>
</feature>
<protein>
    <recommendedName>
        <fullName evidence="1">ABM domain-containing protein</fullName>
    </recommendedName>
</protein>
<accession>A0A177NXN9</accession>
<dbReference type="Proteomes" id="UP000077628">
    <property type="component" value="Unassembled WGS sequence"/>
</dbReference>
<dbReference type="SUPFAM" id="SSF54909">
    <property type="entry name" value="Dimeric alpha+beta barrel"/>
    <property type="match status" value="1"/>
</dbReference>
<dbReference type="STRING" id="702114.A1355_02040"/>
<evidence type="ECO:0000313" key="3">
    <source>
        <dbReference type="Proteomes" id="UP000077628"/>
    </source>
</evidence>
<keyword evidence="3" id="KW-1185">Reference proteome</keyword>
<dbReference type="AlphaFoldDB" id="A0A177NXN9"/>
<dbReference type="InterPro" id="IPR007138">
    <property type="entry name" value="ABM_dom"/>
</dbReference>
<comment type="caution">
    <text evidence="2">The sequence shown here is derived from an EMBL/GenBank/DDBJ whole genome shotgun (WGS) entry which is preliminary data.</text>
</comment>
<dbReference type="RefSeq" id="WP_064026367.1">
    <property type="nucleotide sequence ID" value="NZ_LUUK01000078.1"/>
</dbReference>
<reference evidence="3" key="1">
    <citation type="submission" date="2016-03" db="EMBL/GenBank/DDBJ databases">
        <authorList>
            <person name="Heylen K."/>
            <person name="De Vos P."/>
            <person name="Vekeman B."/>
        </authorList>
    </citation>
    <scope>NUCLEOTIDE SEQUENCE [LARGE SCALE GENOMIC DNA]</scope>
    <source>
        <strain evidence="3">R-45383</strain>
    </source>
</reference>
<dbReference type="Pfam" id="PF03992">
    <property type="entry name" value="ABM"/>
    <property type="match status" value="1"/>
</dbReference>
<dbReference type="InterPro" id="IPR011008">
    <property type="entry name" value="Dimeric_a/b-barrel"/>
</dbReference>
<gene>
    <name evidence="2" type="ORF">A1355_02040</name>
</gene>
<sequence length="115" mass="13418">MFVAVYRWRVKPGYEAKFREGWLKVTDAVYQMYGSLGSRLHRDADGSWVAYAQWPDEAAWREAWQSQRPVADPEGYAMLKDSVETCYELAEPVMKLTVLEDRLKSQPYSNYEVTP</sequence>
<evidence type="ECO:0000313" key="2">
    <source>
        <dbReference type="EMBL" id="OAI22414.1"/>
    </source>
</evidence>
<dbReference type="EMBL" id="LUUK01000078">
    <property type="protein sequence ID" value="OAI22414.1"/>
    <property type="molecule type" value="Genomic_DNA"/>
</dbReference>
<organism evidence="2 3">
    <name type="scientific">Methylomonas koyamae</name>
    <dbReference type="NCBI Taxonomy" id="702114"/>
    <lineage>
        <taxon>Bacteria</taxon>
        <taxon>Pseudomonadati</taxon>
        <taxon>Pseudomonadota</taxon>
        <taxon>Gammaproteobacteria</taxon>
        <taxon>Methylococcales</taxon>
        <taxon>Methylococcaceae</taxon>
        <taxon>Methylomonas</taxon>
    </lineage>
</organism>
<name>A0A177NXN9_9GAMM</name>